<keyword evidence="7" id="KW-1185">Reference proteome</keyword>
<protein>
    <submittedName>
        <fullName evidence="6">LysR family transcriptional regulator</fullName>
    </submittedName>
</protein>
<dbReference type="InterPro" id="IPR036390">
    <property type="entry name" value="WH_DNA-bd_sf"/>
</dbReference>
<dbReference type="SUPFAM" id="SSF53850">
    <property type="entry name" value="Periplasmic binding protein-like II"/>
    <property type="match status" value="1"/>
</dbReference>
<keyword evidence="3" id="KW-0238">DNA-binding</keyword>
<dbReference type="GO" id="GO:0003677">
    <property type="term" value="F:DNA binding"/>
    <property type="evidence" value="ECO:0007669"/>
    <property type="project" value="UniProtKB-KW"/>
</dbReference>
<keyword evidence="4" id="KW-0804">Transcription</keyword>
<dbReference type="PRINTS" id="PR00039">
    <property type="entry name" value="HTHLYSR"/>
</dbReference>
<dbReference type="AlphaFoldDB" id="A0A4Q1HQ74"/>
<dbReference type="RefSeq" id="WP_129150225.1">
    <property type="nucleotide sequence ID" value="NZ_JBHSDO010000013.1"/>
</dbReference>
<evidence type="ECO:0000256" key="2">
    <source>
        <dbReference type="ARBA" id="ARBA00023015"/>
    </source>
</evidence>
<dbReference type="GO" id="GO:0003700">
    <property type="term" value="F:DNA-binding transcription factor activity"/>
    <property type="evidence" value="ECO:0007669"/>
    <property type="project" value="InterPro"/>
</dbReference>
<accession>A0A4Q1HQ74</accession>
<evidence type="ECO:0000259" key="5">
    <source>
        <dbReference type="PROSITE" id="PS50931"/>
    </source>
</evidence>
<evidence type="ECO:0000256" key="3">
    <source>
        <dbReference type="ARBA" id="ARBA00023125"/>
    </source>
</evidence>
<feature type="domain" description="HTH lysR-type" evidence="5">
    <location>
        <begin position="4"/>
        <end position="61"/>
    </location>
</feature>
<reference evidence="6 7" key="1">
    <citation type="journal article" date="2017" name="Int. J. Syst. Evol. Microbiol.">
        <title>Achromobacter aloeverae sp. nov., isolated from the root of Aloe vera (L.) Burm.f.</title>
        <authorList>
            <person name="Kuncharoen N."/>
            <person name="Muramatsu Y."/>
            <person name="Shibata C."/>
            <person name="Kamakura Y."/>
            <person name="Nakagawa Y."/>
            <person name="Tanasupawat S."/>
        </authorList>
    </citation>
    <scope>NUCLEOTIDE SEQUENCE [LARGE SCALE GENOMIC DNA]</scope>
    <source>
        <strain evidence="6 7">AVA-1</strain>
    </source>
</reference>
<evidence type="ECO:0000256" key="1">
    <source>
        <dbReference type="ARBA" id="ARBA00009437"/>
    </source>
</evidence>
<dbReference type="OrthoDB" id="5946420at2"/>
<keyword evidence="2" id="KW-0805">Transcription regulation</keyword>
<sequence length="288" mass="29975">MAVLDVESVSAFVLVADLGSFTKAAHALGTSQAAVSVKLKRLEDRLGYRLLERTPRKVRLSARGAGFLKPARHFIAAHEQALSGLERGPRRLAIGFSDQVAGPGLPGLLANLRAHDPALLMEVRIEGSAKLLEAYDRGLLDAVIARNSDGYREGALLLRERLGWFAAPTWDREEGLPLPLASLTVDCGIRGLATAALDAAGIAWTEVFIGGGTAAVGAAVSAGLGIAPIPYSMAPADTVEIGQAHGLPPLPDSDIILISAVGDPATRAALRTVAASFRGGEASRRGQG</sequence>
<dbReference type="Pfam" id="PF00126">
    <property type="entry name" value="HTH_1"/>
    <property type="match status" value="1"/>
</dbReference>
<dbReference type="Pfam" id="PF03466">
    <property type="entry name" value="LysR_substrate"/>
    <property type="match status" value="1"/>
</dbReference>
<name>A0A4Q1HQ74_9BURK</name>
<proteinExistence type="inferred from homology"/>
<dbReference type="InterPro" id="IPR005119">
    <property type="entry name" value="LysR_subst-bd"/>
</dbReference>
<dbReference type="Gene3D" id="1.10.10.10">
    <property type="entry name" value="Winged helix-like DNA-binding domain superfamily/Winged helix DNA-binding domain"/>
    <property type="match status" value="1"/>
</dbReference>
<evidence type="ECO:0000313" key="6">
    <source>
        <dbReference type="EMBL" id="RXN91724.1"/>
    </source>
</evidence>
<dbReference type="Gene3D" id="3.40.190.10">
    <property type="entry name" value="Periplasmic binding protein-like II"/>
    <property type="match status" value="2"/>
</dbReference>
<dbReference type="Proteomes" id="UP000290849">
    <property type="component" value="Unassembled WGS sequence"/>
</dbReference>
<comment type="similarity">
    <text evidence="1">Belongs to the LysR transcriptional regulatory family.</text>
</comment>
<evidence type="ECO:0000313" key="7">
    <source>
        <dbReference type="Proteomes" id="UP000290849"/>
    </source>
</evidence>
<dbReference type="SUPFAM" id="SSF46785">
    <property type="entry name" value="Winged helix' DNA-binding domain"/>
    <property type="match status" value="1"/>
</dbReference>
<comment type="caution">
    <text evidence="6">The sequence shown here is derived from an EMBL/GenBank/DDBJ whole genome shotgun (WGS) entry which is preliminary data.</text>
</comment>
<organism evidence="6 7">
    <name type="scientific">Achromobacter aloeverae</name>
    <dbReference type="NCBI Taxonomy" id="1750518"/>
    <lineage>
        <taxon>Bacteria</taxon>
        <taxon>Pseudomonadati</taxon>
        <taxon>Pseudomonadota</taxon>
        <taxon>Betaproteobacteria</taxon>
        <taxon>Burkholderiales</taxon>
        <taxon>Alcaligenaceae</taxon>
        <taxon>Achromobacter</taxon>
    </lineage>
</organism>
<dbReference type="PANTHER" id="PTHR30579:SF7">
    <property type="entry name" value="HTH-TYPE TRANSCRIPTIONAL REGULATOR LRHA-RELATED"/>
    <property type="match status" value="1"/>
</dbReference>
<dbReference type="PROSITE" id="PS50931">
    <property type="entry name" value="HTH_LYSR"/>
    <property type="match status" value="1"/>
</dbReference>
<dbReference type="InterPro" id="IPR050176">
    <property type="entry name" value="LTTR"/>
</dbReference>
<dbReference type="FunFam" id="1.10.10.10:FF:000001">
    <property type="entry name" value="LysR family transcriptional regulator"/>
    <property type="match status" value="1"/>
</dbReference>
<dbReference type="PANTHER" id="PTHR30579">
    <property type="entry name" value="TRANSCRIPTIONAL REGULATOR"/>
    <property type="match status" value="1"/>
</dbReference>
<gene>
    <name evidence="6" type="ORF">C7R54_10640</name>
</gene>
<dbReference type="EMBL" id="PYAL01000002">
    <property type="protein sequence ID" value="RXN91724.1"/>
    <property type="molecule type" value="Genomic_DNA"/>
</dbReference>
<dbReference type="InterPro" id="IPR036388">
    <property type="entry name" value="WH-like_DNA-bd_sf"/>
</dbReference>
<evidence type="ECO:0000256" key="4">
    <source>
        <dbReference type="ARBA" id="ARBA00023163"/>
    </source>
</evidence>
<dbReference type="InterPro" id="IPR000847">
    <property type="entry name" value="LysR_HTH_N"/>
</dbReference>